<accession>A0A0G2SUK7</accession>
<feature type="compositionally biased region" description="Pro residues" evidence="6">
    <location>
        <begin position="9"/>
        <end position="18"/>
    </location>
</feature>
<gene>
    <name evidence="9" type="primary">sig6</name>
</gene>
<dbReference type="SUPFAM" id="SSF88659">
    <property type="entry name" value="Sigma3 and sigma4 domains of RNA polymerase sigma factors"/>
    <property type="match status" value="2"/>
</dbReference>
<dbReference type="PANTHER" id="PTHR30603">
    <property type="entry name" value="RNA POLYMERASE SIGMA FACTOR RPO"/>
    <property type="match status" value="1"/>
</dbReference>
<dbReference type="GO" id="GO:0016987">
    <property type="term" value="F:sigma factor activity"/>
    <property type="evidence" value="ECO:0007669"/>
    <property type="project" value="UniProtKB-KW"/>
</dbReference>
<keyword evidence="3" id="KW-0731">Sigma factor</keyword>
<dbReference type="GO" id="GO:0003677">
    <property type="term" value="F:DNA binding"/>
    <property type="evidence" value="ECO:0007669"/>
    <property type="project" value="UniProtKB-KW"/>
</dbReference>
<comment type="similarity">
    <text evidence="1">Belongs to the sigma-70 factor family.</text>
</comment>
<evidence type="ECO:0000256" key="1">
    <source>
        <dbReference type="ARBA" id="ARBA00007788"/>
    </source>
</evidence>
<evidence type="ECO:0000313" key="9">
    <source>
        <dbReference type="EMBL" id="AKC88791.1"/>
    </source>
</evidence>
<feature type="domain" description="RNA polymerase sigma-70" evidence="7">
    <location>
        <begin position="347"/>
        <end position="360"/>
    </location>
</feature>
<dbReference type="SUPFAM" id="SSF88946">
    <property type="entry name" value="Sigma2 domain of RNA polymerase sigma factors"/>
    <property type="match status" value="1"/>
</dbReference>
<keyword evidence="4" id="KW-0238">DNA-binding</keyword>
<dbReference type="InterPro" id="IPR000943">
    <property type="entry name" value="RNA_pol_sigma70"/>
</dbReference>
<feature type="region of interest" description="Disordered" evidence="6">
    <location>
        <begin position="1"/>
        <end position="39"/>
    </location>
</feature>
<reference evidence="9" key="1">
    <citation type="journal article" date="2015" name="Plant Cell">
        <title>Coordinated rates of evolution between interacting plastid and nuclear genes in Geraniaceae.</title>
        <authorList>
            <person name="Zhang J."/>
            <person name="Ruhlman T.A."/>
            <person name="Sabir J."/>
            <person name="Blazier J.C."/>
            <person name="Jansen R.K."/>
        </authorList>
    </citation>
    <scope>NUCLEOTIDE SEQUENCE</scope>
</reference>
<dbReference type="NCBIfam" id="TIGR02937">
    <property type="entry name" value="sigma70-ECF"/>
    <property type="match status" value="1"/>
</dbReference>
<dbReference type="GO" id="GO:0071482">
    <property type="term" value="P:cellular response to light stimulus"/>
    <property type="evidence" value="ECO:0007669"/>
    <property type="project" value="UniProtKB-ARBA"/>
</dbReference>
<dbReference type="Pfam" id="PF04545">
    <property type="entry name" value="Sigma70_r4"/>
    <property type="match status" value="1"/>
</dbReference>
<evidence type="ECO:0000256" key="3">
    <source>
        <dbReference type="ARBA" id="ARBA00023082"/>
    </source>
</evidence>
<dbReference type="GO" id="GO:0006352">
    <property type="term" value="P:DNA-templated transcription initiation"/>
    <property type="evidence" value="ECO:0007669"/>
    <property type="project" value="InterPro"/>
</dbReference>
<dbReference type="PANTHER" id="PTHR30603:SF45">
    <property type="entry name" value="RNA POLYMERASE SIGMA FACTOR SIGF, CHLOROPLASTIC"/>
    <property type="match status" value="1"/>
</dbReference>
<dbReference type="EMBL" id="KJ917022">
    <property type="protein sequence ID" value="AKC88791.1"/>
    <property type="molecule type" value="mRNA"/>
</dbReference>
<evidence type="ECO:0000256" key="6">
    <source>
        <dbReference type="SAM" id="MobiDB-lite"/>
    </source>
</evidence>
<dbReference type="Gene3D" id="1.10.10.10">
    <property type="entry name" value="Winged helix-like DNA-binding domain superfamily/Winged helix DNA-binding domain"/>
    <property type="match status" value="2"/>
</dbReference>
<sequence length="562" mass="63884">METASNFLAPPPPFPPRTPSRKCTSSTSSSAPAVTSMPAASLAQSFPTSVLLQEQHDEYKPLLHILKEDKISQVTLDRRHMLTGHSGKEEDPSNSEQLVQNLEHQLLDWPGLYPLLPPSYMHKDPSLSSNMQSATVSMNLIDAEPSIALALAKKALSASKHAALLYEDNEILEDDLNGSLSYSLGSTSLTKLPLEKEIAVRSTRLQERRSKKRRVSKLKDVVVERNRPKKVKAKRKKKQRGFNRDDPFLLFFSSHQTKLLTYKEELTLIAQIQDLTKLEIVKNMLQSHIGREPTLVEWSEVVGLSCRDLQSKVYSGISSREKLVSANLRLVVHIAKKYKKCGVCLPDLFEAGRLGLVTSMDRFKPQAGTRFSTYAYWWIRQAVRKAIFEHGRLIRLPENVHALLSKVHKARKLLVKEGFHQPTDEQVAERVNITTEKLAELKNRAGLYISLQKKVYANSNVTLEDITADPNHPDPEEEALNEIMMQHLRDLIVTTLEPRESQIIFLRFGIIGGRVNTLDEVGQKFGISRERVRQLQDQSLRKIKQRMESQGMDGFRELLYSW</sequence>
<evidence type="ECO:0000259" key="7">
    <source>
        <dbReference type="PROSITE" id="PS00715"/>
    </source>
</evidence>
<dbReference type="InterPro" id="IPR007630">
    <property type="entry name" value="RNA_pol_sigma70_r4"/>
</dbReference>
<keyword evidence="5" id="KW-0804">Transcription</keyword>
<dbReference type="PROSITE" id="PS00716">
    <property type="entry name" value="SIGMA70_2"/>
    <property type="match status" value="1"/>
</dbReference>
<evidence type="ECO:0000259" key="8">
    <source>
        <dbReference type="PROSITE" id="PS00716"/>
    </source>
</evidence>
<name>A0A0G2SUK7_9ROSI</name>
<organism evidence="9">
    <name type="scientific">Pelargonium tetragonum</name>
    <dbReference type="NCBI Taxonomy" id="122197"/>
    <lineage>
        <taxon>Eukaryota</taxon>
        <taxon>Viridiplantae</taxon>
        <taxon>Streptophyta</taxon>
        <taxon>Embryophyta</taxon>
        <taxon>Tracheophyta</taxon>
        <taxon>Spermatophyta</taxon>
        <taxon>Magnoliopsida</taxon>
        <taxon>eudicotyledons</taxon>
        <taxon>Gunneridae</taxon>
        <taxon>Pentapetalae</taxon>
        <taxon>rosids</taxon>
        <taxon>malvids</taxon>
        <taxon>Geraniales</taxon>
        <taxon>Geraniaceae</taxon>
        <taxon>Pelargonium</taxon>
    </lineage>
</organism>
<feature type="domain" description="RNA polymerase sigma-70" evidence="8">
    <location>
        <begin position="517"/>
        <end position="543"/>
    </location>
</feature>
<dbReference type="PROSITE" id="PS00715">
    <property type="entry name" value="SIGMA70_1"/>
    <property type="match status" value="1"/>
</dbReference>
<dbReference type="AlphaFoldDB" id="A0A0G2SUK7"/>
<dbReference type="Pfam" id="PF04539">
    <property type="entry name" value="Sigma70_r3"/>
    <property type="match status" value="1"/>
</dbReference>
<dbReference type="InterPro" id="IPR007627">
    <property type="entry name" value="RNA_pol_sigma70_r2"/>
</dbReference>
<dbReference type="PRINTS" id="PR00046">
    <property type="entry name" value="SIGMA70FCT"/>
</dbReference>
<evidence type="ECO:0000256" key="5">
    <source>
        <dbReference type="ARBA" id="ARBA00023163"/>
    </source>
</evidence>
<dbReference type="Pfam" id="PF04542">
    <property type="entry name" value="Sigma70_r2"/>
    <property type="match status" value="1"/>
</dbReference>
<evidence type="ECO:0000256" key="2">
    <source>
        <dbReference type="ARBA" id="ARBA00023015"/>
    </source>
</evidence>
<keyword evidence="2" id="KW-0805">Transcription regulation</keyword>
<dbReference type="InterPro" id="IPR014284">
    <property type="entry name" value="RNA_pol_sigma-70_dom"/>
</dbReference>
<dbReference type="InterPro" id="IPR013325">
    <property type="entry name" value="RNA_pol_sigma_r2"/>
</dbReference>
<dbReference type="Gene3D" id="1.10.601.10">
    <property type="entry name" value="RNA Polymerase Primary Sigma Factor"/>
    <property type="match status" value="1"/>
</dbReference>
<evidence type="ECO:0000256" key="4">
    <source>
        <dbReference type="ARBA" id="ARBA00023125"/>
    </source>
</evidence>
<dbReference type="InterPro" id="IPR013324">
    <property type="entry name" value="RNA_pol_sigma_r3/r4-like"/>
</dbReference>
<dbReference type="InterPro" id="IPR036388">
    <property type="entry name" value="WH-like_DNA-bd_sf"/>
</dbReference>
<protein>
    <submittedName>
        <fullName evidence="9">Sigma factor</fullName>
    </submittedName>
</protein>
<feature type="compositionally biased region" description="Low complexity" evidence="6">
    <location>
        <begin position="21"/>
        <end position="39"/>
    </location>
</feature>
<proteinExistence type="evidence at transcript level"/>
<dbReference type="InterPro" id="IPR050239">
    <property type="entry name" value="Sigma-70_RNA_pol_init_factors"/>
</dbReference>
<dbReference type="InterPro" id="IPR007624">
    <property type="entry name" value="RNA_pol_sigma70_r3"/>
</dbReference>